<dbReference type="GeneID" id="105432173"/>
<evidence type="ECO:0000256" key="1">
    <source>
        <dbReference type="SAM" id="MobiDB-lite"/>
    </source>
</evidence>
<accession>A0A6I9XHW0</accession>
<dbReference type="RefSeq" id="XP_011645146.2">
    <property type="nucleotide sequence ID" value="XM_011646844.2"/>
</dbReference>
<evidence type="ECO:0000313" key="3">
    <source>
        <dbReference type="RefSeq" id="XP_011645146.2"/>
    </source>
</evidence>
<keyword evidence="2" id="KW-1185">Reference proteome</keyword>
<evidence type="ECO:0000313" key="2">
    <source>
        <dbReference type="Proteomes" id="UP000504615"/>
    </source>
</evidence>
<reference evidence="3" key="1">
    <citation type="submission" date="2025-08" db="UniProtKB">
        <authorList>
            <consortium name="RefSeq"/>
        </authorList>
    </citation>
    <scope>IDENTIFICATION</scope>
</reference>
<proteinExistence type="predicted"/>
<organism evidence="2 3">
    <name type="scientific">Pogonomyrmex barbatus</name>
    <name type="common">red harvester ant</name>
    <dbReference type="NCBI Taxonomy" id="144034"/>
    <lineage>
        <taxon>Eukaryota</taxon>
        <taxon>Metazoa</taxon>
        <taxon>Ecdysozoa</taxon>
        <taxon>Arthropoda</taxon>
        <taxon>Hexapoda</taxon>
        <taxon>Insecta</taxon>
        <taxon>Pterygota</taxon>
        <taxon>Neoptera</taxon>
        <taxon>Endopterygota</taxon>
        <taxon>Hymenoptera</taxon>
        <taxon>Apocrita</taxon>
        <taxon>Aculeata</taxon>
        <taxon>Formicoidea</taxon>
        <taxon>Formicidae</taxon>
        <taxon>Myrmicinae</taxon>
        <taxon>Pogonomyrmex</taxon>
    </lineage>
</organism>
<gene>
    <name evidence="3" type="primary">LOC105432173</name>
</gene>
<dbReference type="AlphaFoldDB" id="A0A6I9XHW0"/>
<feature type="region of interest" description="Disordered" evidence="1">
    <location>
        <begin position="270"/>
        <end position="327"/>
    </location>
</feature>
<sequence>MEDSQNIQRIFLVDIGPDIRCQTRFVHIAASVTCIINESLRLKIVRYFGNNVCVYFIFGYCTASLADATVYHSVQALRLKTTSNCERYGARVNRPPVDYCAVVIIVTPNSQRHSQDPQVDNRLTMPYLSALFPLIFLLAGVNAAGIGEAWQVMPHVKSVYTDHPFRPRLDSSAFEVRTVSGVGRLAPFDESRDAQKHPEHTTPSFVEPNTVPEGPKEVFHENKSLERFRKLLEDSSYSNGEIEDDVKSDGIPIQKIFQKTLMMRILHADKENDDDDDDDDDDDNEQTTRGTVQRIRRQAENETSMEKISTMKSVREARLSSPETWSTAAQPISVEFRHRIPLDQVIQQQQEEEEAAALSSIYRRHQAPRVDFVTGQNRRYPDYRESRDIPLAKNYDDYEQTSWYRNAIRERDYEYPSYRRGYSYQYPDRYRMERDYYMRSPSDQYYYDRYDRYRDDDLDLYGRNRPSAPKPRRIIYYATLPEIVRKPVDLRNYPRYDANAIRTPVTRDDAYKRIPGNVDPGKYRYRQSYGGYDPYTKRSSYYDRPYGYPEGDSRRVRVSTKEDLRNDGFGGVSNERKVSNLIAIRDDESGKLPWPVQIGAEVSIKDDERIPGRKIFGESSVGYERFQSAQLQKAPDATGSSEFQSDN</sequence>
<feature type="compositionally biased region" description="Basic and acidic residues" evidence="1">
    <location>
        <begin position="188"/>
        <end position="200"/>
    </location>
</feature>
<protein>
    <submittedName>
        <fullName evidence="3">Uncharacterized protein LOC105432173</fullName>
    </submittedName>
</protein>
<name>A0A6I9XHW0_9HYME</name>
<feature type="compositionally biased region" description="Polar residues" evidence="1">
    <location>
        <begin position="638"/>
        <end position="647"/>
    </location>
</feature>
<dbReference type="Proteomes" id="UP000504615">
    <property type="component" value="Unplaced"/>
</dbReference>
<dbReference type="KEGG" id="pbar:105432173"/>
<dbReference type="OrthoDB" id="7671074at2759"/>
<feature type="region of interest" description="Disordered" evidence="1">
    <location>
        <begin position="628"/>
        <end position="647"/>
    </location>
</feature>
<feature type="region of interest" description="Disordered" evidence="1">
    <location>
        <begin position="188"/>
        <end position="216"/>
    </location>
</feature>
<feature type="compositionally biased region" description="Acidic residues" evidence="1">
    <location>
        <begin position="271"/>
        <end position="285"/>
    </location>
</feature>